<reference evidence="4" key="1">
    <citation type="submission" date="2020-05" db="EMBL/GenBank/DDBJ databases">
        <authorList>
            <person name="Zeng H."/>
            <person name="Chan Y.K."/>
            <person name="Watt R.M."/>
        </authorList>
    </citation>
    <scope>NUCLEOTIDE SEQUENCE</scope>
    <source>
        <strain evidence="4">ATCC 700773</strain>
    </source>
</reference>
<dbReference type="PRINTS" id="PR01415">
    <property type="entry name" value="ANKYRIN"/>
</dbReference>
<dbReference type="InterPro" id="IPR002110">
    <property type="entry name" value="Ankyrin_rpt"/>
</dbReference>
<feature type="repeat" description="ANK" evidence="3">
    <location>
        <begin position="380"/>
        <end position="412"/>
    </location>
</feature>
<feature type="repeat" description="ANK" evidence="3">
    <location>
        <begin position="869"/>
        <end position="901"/>
    </location>
</feature>
<feature type="repeat" description="ANK" evidence="3">
    <location>
        <begin position="444"/>
        <end position="477"/>
    </location>
</feature>
<dbReference type="AlphaFoldDB" id="A0A975EYY3"/>
<dbReference type="Pfam" id="PF13637">
    <property type="entry name" value="Ank_4"/>
    <property type="match status" value="1"/>
</dbReference>
<gene>
    <name evidence="4" type="ORF">HRI96_04245</name>
</gene>
<dbReference type="EMBL" id="CP054257">
    <property type="protein sequence ID" value="QTQ11479.1"/>
    <property type="molecule type" value="Genomic_DNA"/>
</dbReference>
<reference evidence="4" key="2">
    <citation type="journal article" date="2021" name="Microbiol. Resour. Announc.">
        <title>Complete Genome Sequences of Three Human Oral Treponema parvum Isolates.</title>
        <authorList>
            <person name="Zeng H."/>
            <person name="Watt R.M."/>
        </authorList>
    </citation>
    <scope>NUCLEOTIDE SEQUENCE</scope>
    <source>
        <strain evidence="4">ATCC 700773</strain>
    </source>
</reference>
<feature type="repeat" description="ANK" evidence="3">
    <location>
        <begin position="804"/>
        <end position="830"/>
    </location>
</feature>
<evidence type="ECO:0000313" key="5">
    <source>
        <dbReference type="Proteomes" id="UP000671995"/>
    </source>
</evidence>
<feature type="repeat" description="ANK" evidence="3">
    <location>
        <begin position="246"/>
        <end position="278"/>
    </location>
</feature>
<dbReference type="Proteomes" id="UP000671995">
    <property type="component" value="Chromosome"/>
</dbReference>
<feature type="repeat" description="ANK" evidence="3">
    <location>
        <begin position="346"/>
        <end position="379"/>
    </location>
</feature>
<feature type="repeat" description="ANK" evidence="3">
    <location>
        <begin position="279"/>
        <end position="311"/>
    </location>
</feature>
<feature type="repeat" description="ANK" evidence="3">
    <location>
        <begin position="674"/>
        <end position="706"/>
    </location>
</feature>
<dbReference type="SUPFAM" id="SSF48403">
    <property type="entry name" value="Ankyrin repeat"/>
    <property type="match status" value="3"/>
</dbReference>
<dbReference type="InterPro" id="IPR036770">
    <property type="entry name" value="Ankyrin_rpt-contain_sf"/>
</dbReference>
<dbReference type="RefSeq" id="WP_210118275.1">
    <property type="nucleotide sequence ID" value="NZ_CP054257.1"/>
</dbReference>
<dbReference type="PANTHER" id="PTHR24198:SF165">
    <property type="entry name" value="ANKYRIN REPEAT-CONTAINING PROTEIN-RELATED"/>
    <property type="match status" value="1"/>
</dbReference>
<name>A0A975EYY3_9SPIR</name>
<organism evidence="4 5">
    <name type="scientific">Treponema parvum</name>
    <dbReference type="NCBI Taxonomy" id="138851"/>
    <lineage>
        <taxon>Bacteria</taxon>
        <taxon>Pseudomonadati</taxon>
        <taxon>Spirochaetota</taxon>
        <taxon>Spirochaetia</taxon>
        <taxon>Spirochaetales</taxon>
        <taxon>Treponemataceae</taxon>
        <taxon>Treponema</taxon>
    </lineage>
</organism>
<evidence type="ECO:0000256" key="2">
    <source>
        <dbReference type="ARBA" id="ARBA00023043"/>
    </source>
</evidence>
<feature type="repeat" description="ANK" evidence="3">
    <location>
        <begin position="62"/>
        <end position="94"/>
    </location>
</feature>
<evidence type="ECO:0000256" key="1">
    <source>
        <dbReference type="ARBA" id="ARBA00022737"/>
    </source>
</evidence>
<feature type="repeat" description="ANK" evidence="3">
    <location>
        <begin position="542"/>
        <end position="574"/>
    </location>
</feature>
<sequence>MKKYSVTLLILSSAIFLGCHTTKASRQSAAELSAQQLIAENRIEEAKALFDAKADINSADENGNTVLHIAAKINDGNLITFLILKGADTTLKNYNSETALHIAIDNDCYEAARTLALIGNDIFIHDGNNITALEKALAKSDAYYDIMITTHSGKIRDVSGQSIVHYFIKTHNEKALSYCIRKNIPIDIKDENGITPLRLALEDFDNDISVRNAAELLKAGAEPVNGKYSYFEDAVLSRNMSLRISDGQTPLHAAASLGHTAIARYLVANGASVKAQDISGSTPLHSAVRKGNTQIASLLLSNGADVNAPDTLGKTPILLIIPREKQLETYSLLISNKADTRKKDTYGDTVLHTATLINADPAILSLLVENKADINARNKEGLTPLSTAVKTDRENHIEFYVKNGADINAYDMNGNSPLTMALSKNIRIIKSLVTNANVNSLDSKGNTPLHTAVLKGAPLEAVAYIASICMDIDARNADGNTALYLAIEKRRRDIGELLIGMNADIFASNTKNYSPLRLAFTEGKDSADWIITSKTITAVDGSKNTALHYAAEWGLEDSISTLIEKGADVNVKNANGETPLINAVKTDNTAAIDLLLAYGSFLNTRDNSGSTALHTAVRWNAFNSADDLIKRGIMIDSQNMQGTTPLAEAALSGKKDMALLLLDRGADPNATDAAGRSILINAVRGQNIELIDMMLSAGANPGIQDMDGRNASHEAVLTGNVEIITKIRNSGGSALTRDKNGETPFSLALSKNENVIRAVAGSNKNLADSDGNTLMHIAVQNRARGIIIQTMIYEGYPIDIRNAAGYTPLALAAISDQNSTAGLLLEGGANPFISFNKNDDCTVSVALQKKDSSLLNNIIKYAGERADMQGNTILHYAAKTADAETVKTILSEGIDRGVKNVSGETAYDIAVNWQRKEIAELLK</sequence>
<dbReference type="PROSITE" id="PS50088">
    <property type="entry name" value="ANK_REPEAT"/>
    <property type="match status" value="15"/>
</dbReference>
<dbReference type="Gene3D" id="1.25.40.20">
    <property type="entry name" value="Ankyrin repeat-containing domain"/>
    <property type="match status" value="7"/>
</dbReference>
<evidence type="ECO:0000313" key="4">
    <source>
        <dbReference type="EMBL" id="QTQ11479.1"/>
    </source>
</evidence>
<dbReference type="PROSITE" id="PS50297">
    <property type="entry name" value="ANK_REP_REGION"/>
    <property type="match status" value="11"/>
</dbReference>
<dbReference type="PROSITE" id="PS51257">
    <property type="entry name" value="PROKAR_LIPOPROTEIN"/>
    <property type="match status" value="1"/>
</dbReference>
<dbReference type="PANTHER" id="PTHR24198">
    <property type="entry name" value="ANKYRIN REPEAT AND PROTEIN KINASE DOMAIN-CONTAINING PROTEIN"/>
    <property type="match status" value="1"/>
</dbReference>
<feature type="repeat" description="ANK" evidence="3">
    <location>
        <begin position="575"/>
        <end position="607"/>
    </location>
</feature>
<dbReference type="Pfam" id="PF12796">
    <property type="entry name" value="Ank_2"/>
    <property type="match status" value="7"/>
</dbReference>
<keyword evidence="1" id="KW-0677">Repeat</keyword>
<proteinExistence type="predicted"/>
<evidence type="ECO:0000256" key="3">
    <source>
        <dbReference type="PROSITE-ProRule" id="PRU00023"/>
    </source>
</evidence>
<feature type="repeat" description="ANK" evidence="3">
    <location>
        <begin position="770"/>
        <end position="803"/>
    </location>
</feature>
<keyword evidence="2 3" id="KW-0040">ANK repeat</keyword>
<dbReference type="SMART" id="SM00248">
    <property type="entry name" value="ANK"/>
    <property type="match status" value="22"/>
</dbReference>
<protein>
    <submittedName>
        <fullName evidence="4">Ankyrin repeat domain-containing protein</fullName>
    </submittedName>
</protein>
<accession>A0A975EYY3</accession>
<feature type="repeat" description="ANK" evidence="3">
    <location>
        <begin position="608"/>
        <end position="640"/>
    </location>
</feature>
<feature type="repeat" description="ANK" evidence="3">
    <location>
        <begin position="641"/>
        <end position="673"/>
    </location>
</feature>
<feature type="repeat" description="ANK" evidence="3">
    <location>
        <begin position="478"/>
        <end position="510"/>
    </location>
</feature>